<reference evidence="5" key="1">
    <citation type="submission" date="2016-06" db="EMBL/GenBank/DDBJ databases">
        <authorList>
            <person name="Varghese N."/>
        </authorList>
    </citation>
    <scope>NUCLEOTIDE SEQUENCE [LARGE SCALE GENOMIC DNA]</scope>
    <source>
        <strain evidence="5">DSM 45555</strain>
    </source>
</reference>
<evidence type="ECO:0000313" key="5">
    <source>
        <dbReference type="Proteomes" id="UP000198551"/>
    </source>
</evidence>
<dbReference type="InterPro" id="IPR016032">
    <property type="entry name" value="Sig_transdc_resp-reg_C-effctor"/>
</dbReference>
<dbReference type="GO" id="GO:0005524">
    <property type="term" value="F:ATP binding"/>
    <property type="evidence" value="ECO:0007669"/>
    <property type="project" value="UniProtKB-KW"/>
</dbReference>
<dbReference type="PROSITE" id="PS00622">
    <property type="entry name" value="HTH_LUXR_1"/>
    <property type="match status" value="1"/>
</dbReference>
<dbReference type="PANTHER" id="PTHR16305">
    <property type="entry name" value="TESTICULAR SOLUBLE ADENYLYL CYCLASE"/>
    <property type="match status" value="1"/>
</dbReference>
<proteinExistence type="predicted"/>
<dbReference type="GO" id="GO:0005737">
    <property type="term" value="C:cytoplasm"/>
    <property type="evidence" value="ECO:0007669"/>
    <property type="project" value="TreeGrafter"/>
</dbReference>
<dbReference type="InterPro" id="IPR036388">
    <property type="entry name" value="WH-like_DNA-bd_sf"/>
</dbReference>
<organism evidence="4 5">
    <name type="scientific">Micromonospora marina</name>
    <dbReference type="NCBI Taxonomy" id="307120"/>
    <lineage>
        <taxon>Bacteria</taxon>
        <taxon>Bacillati</taxon>
        <taxon>Actinomycetota</taxon>
        <taxon>Actinomycetes</taxon>
        <taxon>Micromonosporales</taxon>
        <taxon>Micromonosporaceae</taxon>
        <taxon>Micromonospora</taxon>
    </lineage>
</organism>
<dbReference type="Pfam" id="PF00196">
    <property type="entry name" value="GerE"/>
    <property type="match status" value="1"/>
</dbReference>
<dbReference type="Gene3D" id="3.40.50.300">
    <property type="entry name" value="P-loop containing nucleotide triphosphate hydrolases"/>
    <property type="match status" value="1"/>
</dbReference>
<evidence type="ECO:0000256" key="1">
    <source>
        <dbReference type="ARBA" id="ARBA00022741"/>
    </source>
</evidence>
<dbReference type="Proteomes" id="UP000198551">
    <property type="component" value="Unassembled WGS sequence"/>
</dbReference>
<dbReference type="EMBL" id="FMCV01000016">
    <property type="protein sequence ID" value="SCF30750.1"/>
    <property type="molecule type" value="Genomic_DNA"/>
</dbReference>
<dbReference type="InterPro" id="IPR000792">
    <property type="entry name" value="Tscrpt_reg_LuxR_C"/>
</dbReference>
<dbReference type="CDD" id="cd06170">
    <property type="entry name" value="LuxR_C_like"/>
    <property type="match status" value="1"/>
</dbReference>
<dbReference type="InterPro" id="IPR027417">
    <property type="entry name" value="P-loop_NTPase"/>
</dbReference>
<dbReference type="InterPro" id="IPR041664">
    <property type="entry name" value="AAA_16"/>
</dbReference>
<dbReference type="GO" id="GO:0003677">
    <property type="term" value="F:DNA binding"/>
    <property type="evidence" value="ECO:0007669"/>
    <property type="project" value="InterPro"/>
</dbReference>
<feature type="domain" description="HTH luxR-type" evidence="3">
    <location>
        <begin position="852"/>
        <end position="917"/>
    </location>
</feature>
<protein>
    <submittedName>
        <fullName evidence="4">Regulatory protein, luxR family</fullName>
    </submittedName>
</protein>
<dbReference type="PANTHER" id="PTHR16305:SF35">
    <property type="entry name" value="TRANSCRIPTIONAL ACTIVATOR DOMAIN"/>
    <property type="match status" value="1"/>
</dbReference>
<name>A0A1C4ZCN9_9ACTN</name>
<dbReference type="PRINTS" id="PR00038">
    <property type="entry name" value="HTHLUXR"/>
</dbReference>
<keyword evidence="1" id="KW-0547">Nucleotide-binding</keyword>
<dbReference type="Pfam" id="PF13191">
    <property type="entry name" value="AAA_16"/>
    <property type="match status" value="1"/>
</dbReference>
<sequence length="926" mass="99403">MAGQTPLVGRRSELRKLLDLVRAAPAVVRVEGEAGVGKTRLLQELRTQPGLHGRTWLTGSGQPLREPLPLAPVIDAVLSGDGAPWSTDPVLGALVPMLPELGARLPPALPPLGDLRAERHRVYRALRHALAAAGSVVLVLDDLHWVDDVTADFLRFLAGHLPAGLSVVLARRPAAADLPGGRLRLEPLDLDETVEMVRAMVRDRPPARAAATLLRRTGGVPFAIEEVVRAAVEHGALWEGLDGGLVPDGYAEAIARRLERLDEVSRQVMFAACVLGAPVGGVDLLTVAGVPLTDGEGALDRLIAAELLRESGGRYHCRHELAERAVLRAMGPARAQRLHRRAAEVLLTAATPPHRRVADHLRAAGDTTGWRKYAELAADRAVEVGDTGGAVDLLSDLLAAADDPRERHRLAVKLGRVALDGVDVTATVALLRDLLTIADLPQSIRGELRSELGLLLLNQTGSPTEGYLELARAAAELRGPRPDLAARVMSSLANVHAGQQHIDVHLRWLAEAEGLSGAITDERARVAFQVNRVTTLMTRGEPDAWQQAAWIFDEPADAEIGRHCTRGCLNLADAAGWLGHYDRAARLLEHGRGLDSTSSYVVELLQVASVLLDWLGGRWTGLRPRAGEMAVRYASLPRIAAECRLIAGALAAEQGDVADAFPLLRMAVADGPPPVVATAYALIAELRHRRQVRSGVVSGIESALRVVRSTGMWVWAAEVTPVAVELLCAVDRYAAAREAIEEHRAGVRGLDCPAAAGALALSEAMLAHERGEWDAAEVGYREAALLVGDRPQWLARTLQRRAEAMFAVGHDGVEPLRDAERLFTGMGATVRAQRCRDALRERHALPAPRRGRPGYGEKLSPREREAARLAAQGRTNRQIASSLGVSVRTVEQHVARALHKLRVGSRTELAAVLGPSEVDGPSTAAP</sequence>
<keyword evidence="5" id="KW-1185">Reference proteome</keyword>
<evidence type="ECO:0000259" key="3">
    <source>
        <dbReference type="PROSITE" id="PS50043"/>
    </source>
</evidence>
<dbReference type="Gene3D" id="1.10.10.10">
    <property type="entry name" value="Winged helix-like DNA-binding domain superfamily/Winged helix DNA-binding domain"/>
    <property type="match status" value="1"/>
</dbReference>
<dbReference type="SMART" id="SM00421">
    <property type="entry name" value="HTH_LUXR"/>
    <property type="match status" value="1"/>
</dbReference>
<keyword evidence="2" id="KW-0067">ATP-binding</keyword>
<dbReference type="SUPFAM" id="SSF52540">
    <property type="entry name" value="P-loop containing nucleoside triphosphate hydrolases"/>
    <property type="match status" value="1"/>
</dbReference>
<dbReference type="AlphaFoldDB" id="A0A1C4ZCN9"/>
<evidence type="ECO:0000256" key="2">
    <source>
        <dbReference type="ARBA" id="ARBA00022840"/>
    </source>
</evidence>
<dbReference type="PROSITE" id="PS50043">
    <property type="entry name" value="HTH_LUXR_2"/>
    <property type="match status" value="1"/>
</dbReference>
<evidence type="ECO:0000313" key="4">
    <source>
        <dbReference type="EMBL" id="SCF30750.1"/>
    </source>
</evidence>
<dbReference type="SUPFAM" id="SSF46894">
    <property type="entry name" value="C-terminal effector domain of the bipartite response regulators"/>
    <property type="match status" value="1"/>
</dbReference>
<gene>
    <name evidence="4" type="ORF">GA0070215_11646</name>
</gene>
<accession>A0A1C4ZCN9</accession>
<dbReference type="GO" id="GO:0006355">
    <property type="term" value="P:regulation of DNA-templated transcription"/>
    <property type="evidence" value="ECO:0007669"/>
    <property type="project" value="InterPro"/>
</dbReference>
<dbReference type="GO" id="GO:0004016">
    <property type="term" value="F:adenylate cyclase activity"/>
    <property type="evidence" value="ECO:0007669"/>
    <property type="project" value="TreeGrafter"/>
</dbReference>
<dbReference type="RefSeq" id="WP_091047972.1">
    <property type="nucleotide sequence ID" value="NZ_FMCV01000016.1"/>
</dbReference>